<gene>
    <name evidence="1" type="ORF">HA237_00475</name>
</gene>
<accession>A0A7J4IUA2</accession>
<dbReference type="AlphaFoldDB" id="A0A7J4IUA2"/>
<evidence type="ECO:0008006" key="3">
    <source>
        <dbReference type="Google" id="ProtNLM"/>
    </source>
</evidence>
<dbReference type="Gene3D" id="3.20.20.140">
    <property type="entry name" value="Metal-dependent hydrolases"/>
    <property type="match status" value="1"/>
</dbReference>
<sequence length="330" mass="37193">MQNTFTLDLHTHRNEMKVPPREYWGQVESIGIDAIAITEHAHISPREAFEALYPLTPEQKVLIPGAELNTMHGHVLVYAKTPELYEVKELFQKDVSIEKVLEIAKENGFLLTIPHPWGFNYDSFGYNMGIEKLEQLVMGNEIGVEAYNGMIGHLSNFVYGSGIVKKPVNFLDFLEKNRIAIKTRVSGIGSRLKKKIDDKRLDIVERCSKALDLGEKASFITAGSDAHSAKRIGLGILKIKSDETKLTIDNVFEILRQKENVVWSGPLVKEISPGEYRKVNEPWKARELLQGIRYSASSVIRRSGKRIGRKIRKKIGGSSIKKKIGNLVSK</sequence>
<dbReference type="InterPro" id="IPR052018">
    <property type="entry name" value="PHP_domain"/>
</dbReference>
<name>A0A7J4IUA2_9ARCH</name>
<dbReference type="GO" id="GO:0035312">
    <property type="term" value="F:5'-3' DNA exonuclease activity"/>
    <property type="evidence" value="ECO:0007669"/>
    <property type="project" value="TreeGrafter"/>
</dbReference>
<proteinExistence type="predicted"/>
<dbReference type="InterPro" id="IPR016195">
    <property type="entry name" value="Pol/histidinol_Pase-like"/>
</dbReference>
<comment type="caution">
    <text evidence="1">The sequence shown here is derived from an EMBL/GenBank/DDBJ whole genome shotgun (WGS) entry which is preliminary data.</text>
</comment>
<dbReference type="SUPFAM" id="SSF89550">
    <property type="entry name" value="PHP domain-like"/>
    <property type="match status" value="1"/>
</dbReference>
<evidence type="ECO:0000313" key="1">
    <source>
        <dbReference type="EMBL" id="HIH07825.1"/>
    </source>
</evidence>
<dbReference type="EMBL" id="DUFG01000004">
    <property type="protein sequence ID" value="HIH07825.1"/>
    <property type="molecule type" value="Genomic_DNA"/>
</dbReference>
<protein>
    <recommendedName>
        <fullName evidence="3">PHP domain-containing protein</fullName>
    </recommendedName>
</protein>
<reference evidence="2" key="1">
    <citation type="journal article" date="2020" name="bioRxiv">
        <title>A rank-normalized archaeal taxonomy based on genome phylogeny resolves widespread incomplete and uneven classifications.</title>
        <authorList>
            <person name="Rinke C."/>
            <person name="Chuvochina M."/>
            <person name="Mussig A.J."/>
            <person name="Chaumeil P.-A."/>
            <person name="Waite D.W."/>
            <person name="Whitman W.B."/>
            <person name="Parks D.H."/>
            <person name="Hugenholtz P."/>
        </authorList>
    </citation>
    <scope>NUCLEOTIDE SEQUENCE [LARGE SCALE GENOMIC DNA]</scope>
</reference>
<dbReference type="GO" id="GO:0004534">
    <property type="term" value="F:5'-3' RNA exonuclease activity"/>
    <property type="evidence" value="ECO:0007669"/>
    <property type="project" value="TreeGrafter"/>
</dbReference>
<evidence type="ECO:0000313" key="2">
    <source>
        <dbReference type="Proteomes" id="UP000577419"/>
    </source>
</evidence>
<dbReference type="PANTHER" id="PTHR42924:SF3">
    <property type="entry name" value="POLYMERASE_HISTIDINOL PHOSPHATASE N-TERMINAL DOMAIN-CONTAINING PROTEIN"/>
    <property type="match status" value="1"/>
</dbReference>
<organism evidence="1 2">
    <name type="scientific">Candidatus Iainarchaeum sp</name>
    <dbReference type="NCBI Taxonomy" id="3101447"/>
    <lineage>
        <taxon>Archaea</taxon>
        <taxon>Candidatus Iainarchaeota</taxon>
        <taxon>Candidatus Iainarchaeia</taxon>
        <taxon>Candidatus Iainarchaeales</taxon>
        <taxon>Candidatus Iainarchaeaceae</taxon>
        <taxon>Candidatus Iainarchaeum</taxon>
    </lineage>
</organism>
<dbReference type="PANTHER" id="PTHR42924">
    <property type="entry name" value="EXONUCLEASE"/>
    <property type="match status" value="1"/>
</dbReference>
<dbReference type="Proteomes" id="UP000577419">
    <property type="component" value="Unassembled WGS sequence"/>
</dbReference>